<protein>
    <submittedName>
        <fullName evidence="1">Uncharacterized protein</fullName>
    </submittedName>
</protein>
<accession>A0A6C0DSZ4</accession>
<name>A0A6C0DSZ4_9ZZZZ</name>
<organism evidence="1">
    <name type="scientific">viral metagenome</name>
    <dbReference type="NCBI Taxonomy" id="1070528"/>
    <lineage>
        <taxon>unclassified sequences</taxon>
        <taxon>metagenomes</taxon>
        <taxon>organismal metagenomes</taxon>
    </lineage>
</organism>
<dbReference type="EMBL" id="MN739668">
    <property type="protein sequence ID" value="QHT19618.1"/>
    <property type="molecule type" value="Genomic_DNA"/>
</dbReference>
<proteinExistence type="predicted"/>
<sequence>MKLTENSELIMSFLSKKNCVSQVNMTKKTKQILLKLYHEIRIAHDYVSSLKNKKGSDFYNLKITRINNITEIPRPRLYSDKAFPEKVRTHINDNATYLLVYSFSLFQRKIKIKFIVEDEMINNNIDTYNRYVDAMLMWMYILNDYSSKECSKEFEVYLYFTTLKKILPETNISVLSENNVNTAYTTTCPKVSDIVIFRKEEWFKVFMHETFHNFALDFSDMNVENCTKRILSIFPIKSEVNLFEAYAEFWAEFMNSLFCSFFAMHDKNNEDEFLSNAEYFLHFERTFGFFQLVKTLDFMGLKYKDLYSNNKASIASRELLYKENTSVFSYYVLNLILFNNYQGFLAWCDTNNFSLLQFKKTTRNLDEFCNYIEKNYKTKNMLDGVICTENLLAKMKSKKNASNQKISYLMRNMRMTVCELG</sequence>
<evidence type="ECO:0000313" key="1">
    <source>
        <dbReference type="EMBL" id="QHT19618.1"/>
    </source>
</evidence>
<dbReference type="AlphaFoldDB" id="A0A6C0DSZ4"/>
<reference evidence="1" key="1">
    <citation type="journal article" date="2020" name="Nature">
        <title>Giant virus diversity and host interactions through global metagenomics.</title>
        <authorList>
            <person name="Schulz F."/>
            <person name="Roux S."/>
            <person name="Paez-Espino D."/>
            <person name="Jungbluth S."/>
            <person name="Walsh D.A."/>
            <person name="Denef V.J."/>
            <person name="McMahon K.D."/>
            <person name="Konstantinidis K.T."/>
            <person name="Eloe-Fadrosh E.A."/>
            <person name="Kyrpides N.C."/>
            <person name="Woyke T."/>
        </authorList>
    </citation>
    <scope>NUCLEOTIDE SEQUENCE</scope>
    <source>
        <strain evidence="1">GVMAG-M-3300023174-5</strain>
    </source>
</reference>